<dbReference type="SUPFAM" id="SSF160240">
    <property type="entry name" value="Cation efflux protein cytoplasmic domain-like"/>
    <property type="match status" value="1"/>
</dbReference>
<reference evidence="11 12" key="1">
    <citation type="submission" date="2014-03" db="EMBL/GenBank/DDBJ databases">
        <title>Genome of Paenirhodobacter enshiensis DW2-9.</title>
        <authorList>
            <person name="Wang D."/>
            <person name="Wang G."/>
        </authorList>
    </citation>
    <scope>NUCLEOTIDE SEQUENCE [LARGE SCALE GENOMIC DNA]</scope>
    <source>
        <strain evidence="11 12">DW2-9</strain>
    </source>
</reference>
<feature type="transmembrane region" description="Helical" evidence="8">
    <location>
        <begin position="12"/>
        <end position="34"/>
    </location>
</feature>
<keyword evidence="5 8" id="KW-0812">Transmembrane</keyword>
<evidence type="ECO:0000256" key="4">
    <source>
        <dbReference type="ARBA" id="ARBA00022475"/>
    </source>
</evidence>
<dbReference type="Gene3D" id="3.30.70.1350">
    <property type="entry name" value="Cation efflux protein, cytoplasmic domain"/>
    <property type="match status" value="1"/>
</dbReference>
<keyword evidence="4" id="KW-1003">Cell membrane</keyword>
<dbReference type="OrthoDB" id="9806522at2"/>
<feature type="transmembrane region" description="Helical" evidence="8">
    <location>
        <begin position="158"/>
        <end position="180"/>
    </location>
</feature>
<evidence type="ECO:0000256" key="5">
    <source>
        <dbReference type="ARBA" id="ARBA00022692"/>
    </source>
</evidence>
<keyword evidence="7 8" id="KW-0472">Membrane</keyword>
<evidence type="ECO:0000259" key="10">
    <source>
        <dbReference type="Pfam" id="PF16916"/>
    </source>
</evidence>
<feature type="transmembrane region" description="Helical" evidence="8">
    <location>
        <begin position="186"/>
        <end position="203"/>
    </location>
</feature>
<dbReference type="AlphaFoldDB" id="A0A086XSE3"/>
<dbReference type="InterPro" id="IPR036837">
    <property type="entry name" value="Cation_efflux_CTD_sf"/>
</dbReference>
<dbReference type="RefSeq" id="WP_036639071.1">
    <property type="nucleotide sequence ID" value="NZ_JFZB01000031.1"/>
</dbReference>
<dbReference type="InterPro" id="IPR027469">
    <property type="entry name" value="Cation_efflux_TMD_sf"/>
</dbReference>
<evidence type="ECO:0000256" key="1">
    <source>
        <dbReference type="ARBA" id="ARBA00004141"/>
    </source>
</evidence>
<dbReference type="InterPro" id="IPR058533">
    <property type="entry name" value="Cation_efflux_TM"/>
</dbReference>
<comment type="caution">
    <text evidence="11">The sequence shown here is derived from an EMBL/GenBank/DDBJ whole genome shotgun (WGS) entry which is preliminary data.</text>
</comment>
<dbReference type="GO" id="GO:0015341">
    <property type="term" value="F:zinc efflux antiporter activity"/>
    <property type="evidence" value="ECO:0007669"/>
    <property type="project" value="TreeGrafter"/>
</dbReference>
<gene>
    <name evidence="11" type="ORF">CG50_07370</name>
</gene>
<dbReference type="GO" id="GO:0005886">
    <property type="term" value="C:plasma membrane"/>
    <property type="evidence" value="ECO:0007669"/>
    <property type="project" value="TreeGrafter"/>
</dbReference>
<dbReference type="InterPro" id="IPR027470">
    <property type="entry name" value="Cation_efflux_CTD"/>
</dbReference>
<feature type="domain" description="Cation efflux protein cytoplasmic" evidence="10">
    <location>
        <begin position="216"/>
        <end position="290"/>
    </location>
</feature>
<keyword evidence="12" id="KW-1185">Reference proteome</keyword>
<evidence type="ECO:0000256" key="7">
    <source>
        <dbReference type="ARBA" id="ARBA00023136"/>
    </source>
</evidence>
<comment type="subcellular location">
    <subcellularLocation>
        <location evidence="1">Membrane</location>
        <topology evidence="1">Multi-pass membrane protein</topology>
    </subcellularLocation>
</comment>
<feature type="transmembrane region" description="Helical" evidence="8">
    <location>
        <begin position="86"/>
        <end position="108"/>
    </location>
</feature>
<dbReference type="NCBIfam" id="TIGR01297">
    <property type="entry name" value="CDF"/>
    <property type="match status" value="1"/>
</dbReference>
<evidence type="ECO:0000259" key="9">
    <source>
        <dbReference type="Pfam" id="PF01545"/>
    </source>
</evidence>
<dbReference type="SUPFAM" id="SSF161111">
    <property type="entry name" value="Cation efflux protein transmembrane domain-like"/>
    <property type="match status" value="1"/>
</dbReference>
<dbReference type="eggNOG" id="COG0053">
    <property type="taxonomic scope" value="Bacteria"/>
</dbReference>
<dbReference type="InterPro" id="IPR050291">
    <property type="entry name" value="CDF_Transporter"/>
</dbReference>
<comment type="similarity">
    <text evidence="2">Belongs to the cation diffusion facilitator (CDF) transporter (TC 2.A.4) family.</text>
</comment>
<dbReference type="InterPro" id="IPR002524">
    <property type="entry name" value="Cation_efflux"/>
</dbReference>
<dbReference type="PANTHER" id="PTHR43840">
    <property type="entry name" value="MITOCHONDRIAL METAL TRANSPORTER 1-RELATED"/>
    <property type="match status" value="1"/>
</dbReference>
<name>A0A086XSE3_9RHOB</name>
<keyword evidence="6 8" id="KW-1133">Transmembrane helix</keyword>
<accession>A0A086XSE3</accession>
<dbReference type="Pfam" id="PF16916">
    <property type="entry name" value="ZT_dimer"/>
    <property type="match status" value="1"/>
</dbReference>
<dbReference type="GO" id="GO:0015093">
    <property type="term" value="F:ferrous iron transmembrane transporter activity"/>
    <property type="evidence" value="ECO:0007669"/>
    <property type="project" value="TreeGrafter"/>
</dbReference>
<dbReference type="STRING" id="1105367.CG50_07370"/>
<keyword evidence="3" id="KW-0813">Transport</keyword>
<evidence type="ECO:0000256" key="6">
    <source>
        <dbReference type="ARBA" id="ARBA00022989"/>
    </source>
</evidence>
<evidence type="ECO:0000313" key="12">
    <source>
        <dbReference type="Proteomes" id="UP000028824"/>
    </source>
</evidence>
<dbReference type="Gene3D" id="1.20.1510.10">
    <property type="entry name" value="Cation efflux protein transmembrane domain"/>
    <property type="match status" value="1"/>
</dbReference>
<dbReference type="GO" id="GO:0006882">
    <property type="term" value="P:intracellular zinc ion homeostasis"/>
    <property type="evidence" value="ECO:0007669"/>
    <property type="project" value="TreeGrafter"/>
</dbReference>
<feature type="transmembrane region" description="Helical" evidence="8">
    <location>
        <begin position="120"/>
        <end position="138"/>
    </location>
</feature>
<dbReference type="Proteomes" id="UP000028824">
    <property type="component" value="Unassembled WGS sequence"/>
</dbReference>
<evidence type="ECO:0000256" key="3">
    <source>
        <dbReference type="ARBA" id="ARBA00022448"/>
    </source>
</evidence>
<evidence type="ECO:0000313" key="11">
    <source>
        <dbReference type="EMBL" id="KFI24943.1"/>
    </source>
</evidence>
<organism evidence="11 12">
    <name type="scientific">Paenirhodobacter enshiensis</name>
    <dbReference type="NCBI Taxonomy" id="1105367"/>
    <lineage>
        <taxon>Bacteria</taxon>
        <taxon>Pseudomonadati</taxon>
        <taxon>Pseudomonadota</taxon>
        <taxon>Alphaproteobacteria</taxon>
        <taxon>Rhodobacterales</taxon>
        <taxon>Rhodobacter group</taxon>
        <taxon>Paenirhodobacter</taxon>
    </lineage>
</organism>
<evidence type="ECO:0000256" key="8">
    <source>
        <dbReference type="SAM" id="Phobius"/>
    </source>
</evidence>
<feature type="transmembrane region" description="Helical" evidence="8">
    <location>
        <begin position="40"/>
        <end position="65"/>
    </location>
</feature>
<evidence type="ECO:0000256" key="2">
    <source>
        <dbReference type="ARBA" id="ARBA00008114"/>
    </source>
</evidence>
<dbReference type="GO" id="GO:0015086">
    <property type="term" value="F:cadmium ion transmembrane transporter activity"/>
    <property type="evidence" value="ECO:0007669"/>
    <property type="project" value="TreeGrafter"/>
</dbReference>
<dbReference type="EMBL" id="JFZB01000031">
    <property type="protein sequence ID" value="KFI24943.1"/>
    <property type="molecule type" value="Genomic_DNA"/>
</dbReference>
<feature type="domain" description="Cation efflux protein transmembrane" evidence="9">
    <location>
        <begin position="16"/>
        <end position="211"/>
    </location>
</feature>
<dbReference type="PANTHER" id="PTHR43840:SF41">
    <property type="entry name" value="CATION-EFFLUX PUMP FIEF"/>
    <property type="match status" value="1"/>
</dbReference>
<proteinExistence type="inferred from homology"/>
<protein>
    <submittedName>
        <fullName evidence="11">ABC transporter permease</fullName>
    </submittedName>
</protein>
<dbReference type="Pfam" id="PF01545">
    <property type="entry name" value="Cation_efflux"/>
    <property type="match status" value="1"/>
</dbReference>
<sequence>MTNLPPRLRLNLSAGLASVATATVLVALKLWALWQTGALAIAASLADSAMDLLVSFAGLAAIVYAARPADEDHAFGHDSAEDLASLGQSVFIFASACAILWAAGHRLLEDEPPEITSEGYGIAAMAVSAMVTMGLVAWQRRVARRTHNKVVAADMLHYIGDLIPTVGAIVALVVAGTFGVQRVDSLFAIGAALFMLWGAVKIGREGWHALMDRAAPEETVAEIGKIAASTEGVRAFHDLKTRTSGARLFVQIHVELDGDQPLRTAHGIAAGMKRRILARYPDADVIVHMDVWRGKSA</sequence>